<keyword evidence="1" id="KW-0732">Signal</keyword>
<feature type="chain" id="PRO_5040191476" evidence="1">
    <location>
        <begin position="24"/>
        <end position="168"/>
    </location>
</feature>
<reference evidence="2" key="1">
    <citation type="journal article" date="2020" name="Fungal Divers.">
        <title>Resolving the Mortierellaceae phylogeny through synthesis of multi-gene phylogenetics and phylogenomics.</title>
        <authorList>
            <person name="Vandepol N."/>
            <person name="Liber J."/>
            <person name="Desiro A."/>
            <person name="Na H."/>
            <person name="Kennedy M."/>
            <person name="Barry K."/>
            <person name="Grigoriev I.V."/>
            <person name="Miller A.N."/>
            <person name="O'Donnell K."/>
            <person name="Stajich J.E."/>
            <person name="Bonito G."/>
        </authorList>
    </citation>
    <scope>NUCLEOTIDE SEQUENCE</scope>
    <source>
        <strain evidence="2">BC1065</strain>
    </source>
</reference>
<evidence type="ECO:0000256" key="1">
    <source>
        <dbReference type="SAM" id="SignalP"/>
    </source>
</evidence>
<dbReference type="Proteomes" id="UP000807716">
    <property type="component" value="Unassembled WGS sequence"/>
</dbReference>
<protein>
    <submittedName>
        <fullName evidence="2">Uncharacterized protein</fullName>
    </submittedName>
</protein>
<organism evidence="2 3">
    <name type="scientific">Actinomortierella ambigua</name>
    <dbReference type="NCBI Taxonomy" id="1343610"/>
    <lineage>
        <taxon>Eukaryota</taxon>
        <taxon>Fungi</taxon>
        <taxon>Fungi incertae sedis</taxon>
        <taxon>Mucoromycota</taxon>
        <taxon>Mortierellomycotina</taxon>
        <taxon>Mortierellomycetes</taxon>
        <taxon>Mortierellales</taxon>
        <taxon>Mortierellaceae</taxon>
        <taxon>Actinomortierella</taxon>
    </lineage>
</organism>
<sequence>MSRLTYLIALTVALVALTASVQAGSNGERCGPIHDLYKQAVAKCTQDNNAIPNSDADPRWKPCICSPGFYPLAIAAENCLTNNSGVNQLTADALSALCKDYPGFTAPAQQTAPAGLGAALASVTSIASMPVPTGSTDGPKGAATNMSPSAALYTALMAVALVAAGHVF</sequence>
<evidence type="ECO:0000313" key="3">
    <source>
        <dbReference type="Proteomes" id="UP000807716"/>
    </source>
</evidence>
<proteinExistence type="predicted"/>
<evidence type="ECO:0000313" key="2">
    <source>
        <dbReference type="EMBL" id="KAG0260879.1"/>
    </source>
</evidence>
<dbReference type="AlphaFoldDB" id="A0A9P6Q543"/>
<feature type="signal peptide" evidence="1">
    <location>
        <begin position="1"/>
        <end position="23"/>
    </location>
</feature>
<dbReference type="EMBL" id="JAAAJB010000235">
    <property type="protein sequence ID" value="KAG0260879.1"/>
    <property type="molecule type" value="Genomic_DNA"/>
</dbReference>
<gene>
    <name evidence="2" type="ORF">DFQ27_003292</name>
</gene>
<dbReference type="OrthoDB" id="2443849at2759"/>
<comment type="caution">
    <text evidence="2">The sequence shown here is derived from an EMBL/GenBank/DDBJ whole genome shotgun (WGS) entry which is preliminary data.</text>
</comment>
<keyword evidence="3" id="KW-1185">Reference proteome</keyword>
<name>A0A9P6Q543_9FUNG</name>
<accession>A0A9P6Q543</accession>